<protein>
    <submittedName>
        <fullName evidence="1">Uncharacterized protein</fullName>
    </submittedName>
</protein>
<dbReference type="Proteomes" id="UP000553442">
    <property type="component" value="Unassembled WGS sequence"/>
</dbReference>
<sequence length="85" mass="8583">MPYCPPRQARDRPVSSRAAGLSLAALLGAVIALGLAATGLHGSASTALPLCLGALARMLHRAGQTLPDLRLGEDIGATGLRLAIS</sequence>
<comment type="caution">
    <text evidence="1">The sequence shown here is derived from an EMBL/GenBank/DDBJ whole genome shotgun (WGS) entry which is preliminary data.</text>
</comment>
<proteinExistence type="predicted"/>
<evidence type="ECO:0000313" key="2">
    <source>
        <dbReference type="Proteomes" id="UP000553442"/>
    </source>
</evidence>
<dbReference type="EMBL" id="JACHZF010000040">
    <property type="protein sequence ID" value="MBB3332622.1"/>
    <property type="molecule type" value="Genomic_DNA"/>
</dbReference>
<evidence type="ECO:0000313" key="1">
    <source>
        <dbReference type="EMBL" id="MBB3332622.1"/>
    </source>
</evidence>
<dbReference type="RefSeq" id="WP_183334328.1">
    <property type="nucleotide sequence ID" value="NZ_JACHZF010000040.1"/>
</dbReference>
<name>A0A7W5K652_9GAMM</name>
<keyword evidence="2" id="KW-1185">Reference proteome</keyword>
<accession>A0A7W5K652</accession>
<dbReference type="AlphaFoldDB" id="A0A7W5K652"/>
<reference evidence="1 2" key="1">
    <citation type="submission" date="2020-08" db="EMBL/GenBank/DDBJ databases">
        <title>Genomic Encyclopedia of Archaeal and Bacterial Type Strains, Phase II (KMG-II): from individual species to whole genera.</title>
        <authorList>
            <person name="Goeker M."/>
        </authorList>
    </citation>
    <scope>NUCLEOTIDE SEQUENCE [LARGE SCALE GENOMIC DNA]</scope>
    <source>
        <strain evidence="1 2">5AG</strain>
    </source>
</reference>
<organism evidence="1 2">
    <name type="scientific">Halomonas campaniensis</name>
    <dbReference type="NCBI Taxonomy" id="213554"/>
    <lineage>
        <taxon>Bacteria</taxon>
        <taxon>Pseudomonadati</taxon>
        <taxon>Pseudomonadota</taxon>
        <taxon>Gammaproteobacteria</taxon>
        <taxon>Oceanospirillales</taxon>
        <taxon>Halomonadaceae</taxon>
        <taxon>Halomonas</taxon>
    </lineage>
</organism>
<gene>
    <name evidence="1" type="ORF">BDK63_003520</name>
</gene>